<dbReference type="InterPro" id="IPR002563">
    <property type="entry name" value="Flavin_Rdtase-like_dom"/>
</dbReference>
<dbReference type="GO" id="GO:0010181">
    <property type="term" value="F:FMN binding"/>
    <property type="evidence" value="ECO:0007669"/>
    <property type="project" value="InterPro"/>
</dbReference>
<dbReference type="Pfam" id="PF01613">
    <property type="entry name" value="Flavin_Reduct"/>
    <property type="match status" value="1"/>
</dbReference>
<keyword evidence="4" id="KW-1185">Reference proteome</keyword>
<reference evidence="4" key="1">
    <citation type="submission" date="2017-02" db="EMBL/GenBank/DDBJ databases">
        <authorList>
            <person name="Varghese N."/>
            <person name="Submissions S."/>
        </authorList>
    </citation>
    <scope>NUCLEOTIDE SEQUENCE [LARGE SCALE GENOMIC DNA]</scope>
    <source>
        <strain evidence="4">ATCC 27094</strain>
    </source>
</reference>
<accession>A0A1T4SV51</accession>
<dbReference type="PANTHER" id="PTHR30466">
    <property type="entry name" value="FLAVIN REDUCTASE"/>
    <property type="match status" value="1"/>
</dbReference>
<organism evidence="3 4">
    <name type="scientific">Enhydrobacter aerosaccus</name>
    <dbReference type="NCBI Taxonomy" id="225324"/>
    <lineage>
        <taxon>Bacteria</taxon>
        <taxon>Pseudomonadati</taxon>
        <taxon>Pseudomonadota</taxon>
        <taxon>Alphaproteobacteria</taxon>
        <taxon>Hyphomicrobiales</taxon>
        <taxon>Enhydrobacter</taxon>
    </lineage>
</organism>
<dbReference type="GO" id="GO:0042602">
    <property type="term" value="F:riboflavin reductase (NADPH) activity"/>
    <property type="evidence" value="ECO:0007669"/>
    <property type="project" value="TreeGrafter"/>
</dbReference>
<dbReference type="EMBL" id="FUWJ01000010">
    <property type="protein sequence ID" value="SKA32037.1"/>
    <property type="molecule type" value="Genomic_DNA"/>
</dbReference>
<dbReference type="STRING" id="225324.SAMN02745126_05152"/>
<evidence type="ECO:0000313" key="3">
    <source>
        <dbReference type="EMBL" id="SKA32037.1"/>
    </source>
</evidence>
<sequence length="171" mass="18048">MSIDAVAFKKGMRHLAASVTLITTRHRDLRGGLTATAVCSVSAEPPQILACVNKSASAHDPIADAGFFCINILSPDHRKIAERFAGMHGIEGDDRFKDLGDWSTLTTGAPVLKGCPVSFDCRLVTKVPAGTHTIYIGEIVDLALDANASALLYADGTFVHGELLKKAVSGS</sequence>
<evidence type="ECO:0000259" key="2">
    <source>
        <dbReference type="SMART" id="SM00903"/>
    </source>
</evidence>
<dbReference type="AlphaFoldDB" id="A0A1T4SV51"/>
<keyword evidence="1" id="KW-0560">Oxidoreductase</keyword>
<dbReference type="Gene3D" id="2.30.110.10">
    <property type="entry name" value="Electron Transport, Fmn-binding Protein, Chain A"/>
    <property type="match status" value="1"/>
</dbReference>
<name>A0A1T4SV51_9HYPH</name>
<dbReference type="InterPro" id="IPR012349">
    <property type="entry name" value="Split_barrel_FMN-bd"/>
</dbReference>
<protein>
    <submittedName>
        <fullName evidence="3">NADH-FMN oxidoreductase RutF, flavin reductase (DIM6/NTAB) family</fullName>
    </submittedName>
</protein>
<dbReference type="InterPro" id="IPR050268">
    <property type="entry name" value="NADH-dep_flavin_reductase"/>
</dbReference>
<feature type="domain" description="Flavin reductase like" evidence="2">
    <location>
        <begin position="12"/>
        <end position="160"/>
    </location>
</feature>
<evidence type="ECO:0000256" key="1">
    <source>
        <dbReference type="ARBA" id="ARBA00023002"/>
    </source>
</evidence>
<dbReference type="RefSeq" id="WP_085936892.1">
    <property type="nucleotide sequence ID" value="NZ_FUWJ01000010.1"/>
</dbReference>
<proteinExistence type="predicted"/>
<dbReference type="OrthoDB" id="9789254at2"/>
<gene>
    <name evidence="3" type="ORF">SAMN02745126_05152</name>
</gene>
<dbReference type="Proteomes" id="UP000190092">
    <property type="component" value="Unassembled WGS sequence"/>
</dbReference>
<evidence type="ECO:0000313" key="4">
    <source>
        <dbReference type="Proteomes" id="UP000190092"/>
    </source>
</evidence>
<dbReference type="SMART" id="SM00903">
    <property type="entry name" value="Flavin_Reduct"/>
    <property type="match status" value="1"/>
</dbReference>
<dbReference type="SUPFAM" id="SSF50475">
    <property type="entry name" value="FMN-binding split barrel"/>
    <property type="match status" value="1"/>
</dbReference>
<dbReference type="PANTHER" id="PTHR30466:SF1">
    <property type="entry name" value="FMN REDUCTASE (NADH) RUTF"/>
    <property type="match status" value="1"/>
</dbReference>